<dbReference type="EMBL" id="JANPWB010000008">
    <property type="protein sequence ID" value="KAJ1167407.1"/>
    <property type="molecule type" value="Genomic_DNA"/>
</dbReference>
<protein>
    <submittedName>
        <fullName evidence="2">Uncharacterized protein</fullName>
    </submittedName>
</protein>
<dbReference type="Proteomes" id="UP001066276">
    <property type="component" value="Chromosome 4_2"/>
</dbReference>
<gene>
    <name evidence="2" type="ORF">NDU88_007799</name>
</gene>
<keyword evidence="3" id="KW-1185">Reference proteome</keyword>
<accession>A0AAV7STC2</accession>
<name>A0AAV7STC2_PLEWA</name>
<feature type="compositionally biased region" description="Basic residues" evidence="1">
    <location>
        <begin position="65"/>
        <end position="74"/>
    </location>
</feature>
<evidence type="ECO:0000256" key="1">
    <source>
        <dbReference type="SAM" id="MobiDB-lite"/>
    </source>
</evidence>
<feature type="region of interest" description="Disordered" evidence="1">
    <location>
        <begin position="65"/>
        <end position="96"/>
    </location>
</feature>
<evidence type="ECO:0000313" key="3">
    <source>
        <dbReference type="Proteomes" id="UP001066276"/>
    </source>
</evidence>
<comment type="caution">
    <text evidence="2">The sequence shown here is derived from an EMBL/GenBank/DDBJ whole genome shotgun (WGS) entry which is preliminary data.</text>
</comment>
<evidence type="ECO:0000313" key="2">
    <source>
        <dbReference type="EMBL" id="KAJ1167407.1"/>
    </source>
</evidence>
<proteinExistence type="predicted"/>
<sequence length="114" mass="12954">MIVGPLVWMRRRINSTHTVHLHRHKGTPVVLHAPQHTSEEAFMAQTQASIGTALVVRRRQQRILGRGRPRRRPRPVAQAKTRCAGQDPLRRPRPVVQAIPPVHKLLTPSRCLKA</sequence>
<reference evidence="2" key="1">
    <citation type="journal article" date="2022" name="bioRxiv">
        <title>Sequencing and chromosome-scale assembly of the giantPleurodeles waltlgenome.</title>
        <authorList>
            <person name="Brown T."/>
            <person name="Elewa A."/>
            <person name="Iarovenko S."/>
            <person name="Subramanian E."/>
            <person name="Araus A.J."/>
            <person name="Petzold A."/>
            <person name="Susuki M."/>
            <person name="Suzuki K.-i.T."/>
            <person name="Hayashi T."/>
            <person name="Toyoda A."/>
            <person name="Oliveira C."/>
            <person name="Osipova E."/>
            <person name="Leigh N.D."/>
            <person name="Simon A."/>
            <person name="Yun M.H."/>
        </authorList>
    </citation>
    <scope>NUCLEOTIDE SEQUENCE</scope>
    <source>
        <strain evidence="2">20211129_DDA</strain>
        <tissue evidence="2">Liver</tissue>
    </source>
</reference>
<dbReference type="AlphaFoldDB" id="A0AAV7STC2"/>
<organism evidence="2 3">
    <name type="scientific">Pleurodeles waltl</name>
    <name type="common">Iberian ribbed newt</name>
    <dbReference type="NCBI Taxonomy" id="8319"/>
    <lineage>
        <taxon>Eukaryota</taxon>
        <taxon>Metazoa</taxon>
        <taxon>Chordata</taxon>
        <taxon>Craniata</taxon>
        <taxon>Vertebrata</taxon>
        <taxon>Euteleostomi</taxon>
        <taxon>Amphibia</taxon>
        <taxon>Batrachia</taxon>
        <taxon>Caudata</taxon>
        <taxon>Salamandroidea</taxon>
        <taxon>Salamandridae</taxon>
        <taxon>Pleurodelinae</taxon>
        <taxon>Pleurodeles</taxon>
    </lineage>
</organism>